<dbReference type="PANTHER" id="PTHR13501:SF8">
    <property type="entry name" value="LARGE RIBOSOMAL SUBUNIT PROTEIN UL22M"/>
    <property type="match status" value="1"/>
</dbReference>
<evidence type="ECO:0000256" key="4">
    <source>
        <dbReference type="ARBA" id="ARBA00022980"/>
    </source>
</evidence>
<comment type="subunit">
    <text evidence="7 9">Part of the 50S ribosomal subunit.</text>
</comment>
<evidence type="ECO:0000256" key="6">
    <source>
        <dbReference type="ARBA" id="ARBA00035207"/>
    </source>
</evidence>
<dbReference type="InterPro" id="IPR018260">
    <property type="entry name" value="Ribosomal_uL22_CS"/>
</dbReference>
<dbReference type="GO" id="GO:0006412">
    <property type="term" value="P:translation"/>
    <property type="evidence" value="ECO:0007669"/>
    <property type="project" value="UniProtKB-UniRule"/>
</dbReference>
<comment type="function">
    <text evidence="7 10">This protein binds specifically to 23S rRNA; its binding is stimulated by other ribosomal proteins, e.g., L4, L17, and L20. It is important during the early stages of 50S assembly. It makes multiple contacts with different domains of the 23S rRNA in the assembled 50S subunit and ribosome.</text>
</comment>
<dbReference type="PANTHER" id="PTHR13501">
    <property type="entry name" value="CHLOROPLAST 50S RIBOSOMAL PROTEIN L22-RELATED"/>
    <property type="match status" value="1"/>
</dbReference>
<comment type="function">
    <text evidence="7">The globular domain of the protein is located near the polypeptide exit tunnel on the outside of the subunit, while an extended beta-hairpin is found that lines the wall of the exit tunnel in the center of the 70S ribosome.</text>
</comment>
<dbReference type="InterPro" id="IPR001063">
    <property type="entry name" value="Ribosomal_uL22"/>
</dbReference>
<evidence type="ECO:0000256" key="1">
    <source>
        <dbReference type="ARBA" id="ARBA00009451"/>
    </source>
</evidence>
<keyword evidence="3 7" id="KW-0694">RNA-binding</keyword>
<keyword evidence="12" id="KW-1185">Reference proteome</keyword>
<dbReference type="GO" id="GO:0022625">
    <property type="term" value="C:cytosolic large ribosomal subunit"/>
    <property type="evidence" value="ECO:0007669"/>
    <property type="project" value="TreeGrafter"/>
</dbReference>
<evidence type="ECO:0000256" key="8">
    <source>
        <dbReference type="RuleBase" id="RU004005"/>
    </source>
</evidence>
<dbReference type="GO" id="GO:0003735">
    <property type="term" value="F:structural constituent of ribosome"/>
    <property type="evidence" value="ECO:0007669"/>
    <property type="project" value="InterPro"/>
</dbReference>
<gene>
    <name evidence="7 11" type="primary">rplV</name>
    <name evidence="11" type="ORF">GXW79_17690</name>
</gene>
<dbReference type="Proteomes" id="UP001196068">
    <property type="component" value="Unassembled WGS sequence"/>
</dbReference>
<evidence type="ECO:0000256" key="5">
    <source>
        <dbReference type="ARBA" id="ARBA00023274"/>
    </source>
</evidence>
<evidence type="ECO:0000256" key="7">
    <source>
        <dbReference type="HAMAP-Rule" id="MF_01331"/>
    </source>
</evidence>
<reference evidence="11" key="2">
    <citation type="journal article" date="2021" name="Syst. Appl. Microbiol.">
        <title>Roseomonas hellenica sp. nov., isolated from roots of wild-growing Alkanna tinctoria.</title>
        <authorList>
            <person name="Rat A."/>
            <person name="Naranjo H.D."/>
            <person name="Lebbe L."/>
            <person name="Cnockaert M."/>
            <person name="Krigas N."/>
            <person name="Grigoriadou K."/>
            <person name="Maloupa E."/>
            <person name="Willems A."/>
        </authorList>
    </citation>
    <scope>NUCLEOTIDE SEQUENCE</scope>
    <source>
        <strain evidence="11">LMG 28251</strain>
    </source>
</reference>
<dbReference type="SUPFAM" id="SSF54843">
    <property type="entry name" value="Ribosomal protein L22"/>
    <property type="match status" value="1"/>
</dbReference>
<sequence length="131" mass="14410">MSKPKHARTLAETEAQAVTWNIRVSPRKLNLVAGLIRGKAASQAVAELTFAKQRIAVTVRKTLESAIANAENNHQLDVDRLVVHKAEVGRSVVMKRFAARGRGKASRIEKWFSNLKIVVAEQQVAATQETA</sequence>
<dbReference type="InterPro" id="IPR036394">
    <property type="entry name" value="Ribosomal_uL22_sf"/>
</dbReference>
<dbReference type="HAMAP" id="MF_01331_B">
    <property type="entry name" value="Ribosomal_uL22_B"/>
    <property type="match status" value="1"/>
</dbReference>
<dbReference type="Gene3D" id="3.90.470.10">
    <property type="entry name" value="Ribosomal protein L22/L17"/>
    <property type="match status" value="1"/>
</dbReference>
<evidence type="ECO:0000256" key="10">
    <source>
        <dbReference type="RuleBase" id="RU004008"/>
    </source>
</evidence>
<dbReference type="AlphaFoldDB" id="A0AAF1K740"/>
<dbReference type="Pfam" id="PF00237">
    <property type="entry name" value="Ribosomal_L22"/>
    <property type="match status" value="1"/>
</dbReference>
<keyword evidence="5 7" id="KW-0687">Ribonucleoprotein</keyword>
<comment type="similarity">
    <text evidence="1 7 8">Belongs to the universal ribosomal protein uL22 family.</text>
</comment>
<name>A0AAF1K740_9PROT</name>
<evidence type="ECO:0000313" key="12">
    <source>
        <dbReference type="Proteomes" id="UP001196068"/>
    </source>
</evidence>
<reference evidence="11" key="1">
    <citation type="submission" date="2020-01" db="EMBL/GenBank/DDBJ databases">
        <authorList>
            <person name="Rat A."/>
        </authorList>
    </citation>
    <scope>NUCLEOTIDE SEQUENCE</scope>
    <source>
        <strain evidence="11">LMG 28251</strain>
    </source>
</reference>
<dbReference type="GO" id="GO:0019843">
    <property type="term" value="F:rRNA binding"/>
    <property type="evidence" value="ECO:0007669"/>
    <property type="project" value="UniProtKB-UniRule"/>
</dbReference>
<dbReference type="PROSITE" id="PS00464">
    <property type="entry name" value="RIBOSOMAL_L22"/>
    <property type="match status" value="1"/>
</dbReference>
<proteinExistence type="inferred from homology"/>
<evidence type="ECO:0000256" key="3">
    <source>
        <dbReference type="ARBA" id="ARBA00022884"/>
    </source>
</evidence>
<evidence type="ECO:0000256" key="2">
    <source>
        <dbReference type="ARBA" id="ARBA00022730"/>
    </source>
</evidence>
<dbReference type="CDD" id="cd00336">
    <property type="entry name" value="Ribosomal_L22"/>
    <property type="match status" value="1"/>
</dbReference>
<dbReference type="EMBL" id="JAAEDH010000023">
    <property type="protein sequence ID" value="MBR0656916.1"/>
    <property type="molecule type" value="Genomic_DNA"/>
</dbReference>
<accession>A0AAF1K740</accession>
<keyword evidence="2 7" id="KW-0699">rRNA-binding</keyword>
<evidence type="ECO:0000313" key="11">
    <source>
        <dbReference type="EMBL" id="MBR0656916.1"/>
    </source>
</evidence>
<keyword evidence="4 7" id="KW-0689">Ribosomal protein</keyword>
<dbReference type="NCBIfam" id="TIGR01044">
    <property type="entry name" value="rplV_bact"/>
    <property type="match status" value="1"/>
</dbReference>
<dbReference type="InterPro" id="IPR005727">
    <property type="entry name" value="Ribosomal_uL22_bac/chlpt-type"/>
</dbReference>
<protein>
    <recommendedName>
        <fullName evidence="6 7">Large ribosomal subunit protein uL22</fullName>
    </recommendedName>
</protein>
<dbReference type="RefSeq" id="WP_211875778.1">
    <property type="nucleotide sequence ID" value="NZ_JAAEDH010000023.1"/>
</dbReference>
<dbReference type="InterPro" id="IPR047867">
    <property type="entry name" value="Ribosomal_uL22_bac/org-type"/>
</dbReference>
<comment type="caution">
    <text evidence="11">The sequence shown here is derived from an EMBL/GenBank/DDBJ whole genome shotgun (WGS) entry which is preliminary data.</text>
</comment>
<organism evidence="11 12">
    <name type="scientific">Plastoroseomonas arctica</name>
    <dbReference type="NCBI Taxonomy" id="1509237"/>
    <lineage>
        <taxon>Bacteria</taxon>
        <taxon>Pseudomonadati</taxon>
        <taxon>Pseudomonadota</taxon>
        <taxon>Alphaproteobacteria</taxon>
        <taxon>Acetobacterales</taxon>
        <taxon>Acetobacteraceae</taxon>
        <taxon>Plastoroseomonas</taxon>
    </lineage>
</organism>
<evidence type="ECO:0000256" key="9">
    <source>
        <dbReference type="RuleBase" id="RU004006"/>
    </source>
</evidence>